<proteinExistence type="predicted"/>
<name>A0A0P0N2G2_9CREN</name>
<dbReference type="GeneID" id="26099095"/>
<evidence type="ECO:0000313" key="1">
    <source>
        <dbReference type="EMBL" id="ALL00807.1"/>
    </source>
</evidence>
<organism evidence="1 2">
    <name type="scientific">Pyrodictium delaneyi</name>
    <dbReference type="NCBI Taxonomy" id="1273541"/>
    <lineage>
        <taxon>Archaea</taxon>
        <taxon>Thermoproteota</taxon>
        <taxon>Thermoprotei</taxon>
        <taxon>Desulfurococcales</taxon>
        <taxon>Pyrodictiaceae</taxon>
        <taxon>Pyrodictium</taxon>
    </lineage>
</organism>
<gene>
    <name evidence="1" type="ORF">Pyrde_0757</name>
</gene>
<dbReference type="KEGG" id="pdl:Pyrde_0757"/>
<reference evidence="1 2" key="1">
    <citation type="submission" date="2015-10" db="EMBL/GenBank/DDBJ databases">
        <title>Complete genome sequence of hyperthermophilic archaeon Pyrodictium delaneyi Su06.</title>
        <authorList>
            <person name="Jung J.-H."/>
            <person name="Lin J."/>
            <person name="Holden J.F."/>
            <person name="Park C.-S."/>
        </authorList>
    </citation>
    <scope>NUCLEOTIDE SEQUENCE [LARGE SCALE GENOMIC DNA]</scope>
    <source>
        <strain evidence="1 2">Su06</strain>
    </source>
</reference>
<dbReference type="EMBL" id="CP013011">
    <property type="protein sequence ID" value="ALL00807.1"/>
    <property type="molecule type" value="Genomic_DNA"/>
</dbReference>
<protein>
    <submittedName>
        <fullName evidence="1">Uncharacterized protein</fullName>
    </submittedName>
</protein>
<evidence type="ECO:0000313" key="2">
    <source>
        <dbReference type="Proteomes" id="UP000058613"/>
    </source>
</evidence>
<dbReference type="OrthoDB" id="15465at2157"/>
<accession>A0A0P0N2G2</accession>
<dbReference type="RefSeq" id="WP_143522044.1">
    <property type="nucleotide sequence ID" value="NZ_CP013011.1"/>
</dbReference>
<dbReference type="AlphaFoldDB" id="A0A0P0N2G2"/>
<sequence>MPSSLSIPDTILRALEREAERLGSTPEAVMVDILLRLVEPGERPSALLEAAQASLDHAAELMAEGRLGDAFRRVWVAVLLALKAYSYMRGNDIPSSLSDFWKLASEASRELETVLDAWYAGLAAFIADREGIEDTRHLEKMHERARRLVEELTSVRS</sequence>
<dbReference type="Proteomes" id="UP000058613">
    <property type="component" value="Chromosome"/>
</dbReference>